<dbReference type="InterPro" id="IPR002942">
    <property type="entry name" value="S4_RNA-bd"/>
</dbReference>
<dbReference type="Pfam" id="PF00849">
    <property type="entry name" value="PseudoU_synth_2"/>
    <property type="match status" value="1"/>
</dbReference>
<dbReference type="InterPro" id="IPR006225">
    <property type="entry name" value="PsdUridine_synth_RluC/D"/>
</dbReference>
<dbReference type="SUPFAM" id="SSF55174">
    <property type="entry name" value="Alpha-L RNA-binding motif"/>
    <property type="match status" value="1"/>
</dbReference>
<proteinExistence type="inferred from homology"/>
<dbReference type="SMART" id="SM00363">
    <property type="entry name" value="S4"/>
    <property type="match status" value="1"/>
</dbReference>
<dbReference type="Gene3D" id="3.30.2350.10">
    <property type="entry name" value="Pseudouridine synthase"/>
    <property type="match status" value="1"/>
</dbReference>
<dbReference type="Proteomes" id="UP000198717">
    <property type="component" value="Unassembled WGS sequence"/>
</dbReference>
<comment type="catalytic activity">
    <reaction evidence="4">
        <text>a uridine in RNA = a pseudouridine in RNA</text>
        <dbReference type="Rhea" id="RHEA:48348"/>
        <dbReference type="Rhea" id="RHEA-COMP:12068"/>
        <dbReference type="Rhea" id="RHEA-COMP:12069"/>
        <dbReference type="ChEBI" id="CHEBI:65314"/>
        <dbReference type="ChEBI" id="CHEBI:65315"/>
    </reaction>
</comment>
<dbReference type="Gene3D" id="3.10.290.10">
    <property type="entry name" value="RNA-binding S4 domain"/>
    <property type="match status" value="1"/>
</dbReference>
<dbReference type="CDD" id="cd00165">
    <property type="entry name" value="S4"/>
    <property type="match status" value="1"/>
</dbReference>
<sequence length="331" mass="35813">MLPCGSVGTPPKAVDSPLALRDGKRMALQKVQVPREAAGERLDRFLSKQVPGINLERARALIDSGAVRIRGKKCQPTRKLWGGEEIELERPEPRAAPVASSEGPVLPVLHDDAALVIVNKPPGIVVEPEGRAASVVGLLAAQRPPFDVEGLAQPGVVHRLDRETSGCLAFARTDTAAAALLRSFQEKRVDKRYWTLVLGQPPARGRLEGPYSRDPSDPRRFTTRVPSARRAALSFEVRERFADAALLEVDLDTGRTHQVRVQLSEAGFPVLADSLYGPPEARAHAAARALGRQALHAFTLELPSPATGQPVRVEAPLPEDFQRALTVLRGG</sequence>
<dbReference type="InterPro" id="IPR050188">
    <property type="entry name" value="RluA_PseudoU_synthase"/>
</dbReference>
<evidence type="ECO:0000256" key="4">
    <source>
        <dbReference type="RuleBase" id="RU362028"/>
    </source>
</evidence>
<dbReference type="InterPro" id="IPR036986">
    <property type="entry name" value="S4_RNA-bd_sf"/>
</dbReference>
<keyword evidence="3" id="KW-0694">RNA-binding</keyword>
<dbReference type="PROSITE" id="PS50889">
    <property type="entry name" value="S4"/>
    <property type="match status" value="1"/>
</dbReference>
<comment type="caution">
    <text evidence="6">The sequence shown here is derived from an EMBL/GenBank/DDBJ whole genome shotgun (WGS) entry which is preliminary data.</text>
</comment>
<dbReference type="NCBIfam" id="TIGR00005">
    <property type="entry name" value="rluA_subfam"/>
    <property type="match status" value="1"/>
</dbReference>
<keyword evidence="7" id="KW-1185">Reference proteome</keyword>
<dbReference type="EC" id="5.4.99.-" evidence="4"/>
<evidence type="ECO:0000313" key="7">
    <source>
        <dbReference type="Proteomes" id="UP000198717"/>
    </source>
</evidence>
<dbReference type="SUPFAM" id="SSF55120">
    <property type="entry name" value="Pseudouridine synthase"/>
    <property type="match status" value="1"/>
</dbReference>
<dbReference type="PANTHER" id="PTHR21600">
    <property type="entry name" value="MITOCHONDRIAL RNA PSEUDOURIDINE SYNTHASE"/>
    <property type="match status" value="1"/>
</dbReference>
<dbReference type="CDD" id="cd02869">
    <property type="entry name" value="PseudoU_synth_RluA_like"/>
    <property type="match status" value="1"/>
</dbReference>
<accession>A0ABY0MPP5</accession>
<dbReference type="InterPro" id="IPR006145">
    <property type="entry name" value="PsdUridine_synth_RsuA/RluA"/>
</dbReference>
<evidence type="ECO:0000259" key="5">
    <source>
        <dbReference type="SMART" id="SM00363"/>
    </source>
</evidence>
<dbReference type="PANTHER" id="PTHR21600:SF44">
    <property type="entry name" value="RIBOSOMAL LARGE SUBUNIT PSEUDOURIDINE SYNTHASE D"/>
    <property type="match status" value="1"/>
</dbReference>
<dbReference type="EMBL" id="FNAJ01000004">
    <property type="protein sequence ID" value="SDE09467.1"/>
    <property type="molecule type" value="Genomic_DNA"/>
</dbReference>
<evidence type="ECO:0000256" key="2">
    <source>
        <dbReference type="ARBA" id="ARBA00023235"/>
    </source>
</evidence>
<evidence type="ECO:0000256" key="1">
    <source>
        <dbReference type="ARBA" id="ARBA00010876"/>
    </source>
</evidence>
<reference evidence="6 7" key="1">
    <citation type="submission" date="2016-10" db="EMBL/GenBank/DDBJ databases">
        <authorList>
            <person name="Varghese N."/>
            <person name="Submissions S."/>
        </authorList>
    </citation>
    <scope>NUCLEOTIDE SEQUENCE [LARGE SCALE GENOMIC DNA]</scope>
    <source>
        <strain evidence="6 7">DSM 2260</strain>
    </source>
</reference>
<keyword evidence="2 4" id="KW-0413">Isomerase</keyword>
<organism evidence="6 7">
    <name type="scientific">Myxococcus virescens</name>
    <dbReference type="NCBI Taxonomy" id="83456"/>
    <lineage>
        <taxon>Bacteria</taxon>
        <taxon>Pseudomonadati</taxon>
        <taxon>Myxococcota</taxon>
        <taxon>Myxococcia</taxon>
        <taxon>Myxococcales</taxon>
        <taxon>Cystobacterineae</taxon>
        <taxon>Myxococcaceae</taxon>
        <taxon>Myxococcus</taxon>
    </lineage>
</organism>
<protein>
    <recommendedName>
        <fullName evidence="4">Pseudouridine synthase</fullName>
        <ecNumber evidence="4">5.4.99.-</ecNumber>
    </recommendedName>
</protein>
<gene>
    <name evidence="6" type="ORF">SAMN04488504_104172</name>
</gene>
<feature type="domain" description="RNA-binding S4" evidence="5">
    <location>
        <begin position="40"/>
        <end position="97"/>
    </location>
</feature>
<name>A0ABY0MPP5_9BACT</name>
<comment type="similarity">
    <text evidence="1 4">Belongs to the pseudouridine synthase RluA family.</text>
</comment>
<evidence type="ECO:0000313" key="6">
    <source>
        <dbReference type="EMBL" id="SDE09467.1"/>
    </source>
</evidence>
<evidence type="ECO:0000256" key="3">
    <source>
        <dbReference type="PROSITE-ProRule" id="PRU00182"/>
    </source>
</evidence>
<dbReference type="InterPro" id="IPR020103">
    <property type="entry name" value="PsdUridine_synth_cat_dom_sf"/>
</dbReference>
<comment type="function">
    <text evidence="4">Responsible for synthesis of pseudouridine from uracil.</text>
</comment>